<feature type="compositionally biased region" description="Polar residues" evidence="1">
    <location>
        <begin position="1"/>
        <end position="10"/>
    </location>
</feature>
<sequence length="71" mass="7797">MPQNIATNVSFEDENQGGTVDNIADDNGTTIAVEAKLISDHTEQKATDDIAFPPAAKYSEVWMHLRLIFSC</sequence>
<accession>A0A0C9MJ39</accession>
<name>A0A0C9MJ39_9FUNG</name>
<reference evidence="2" key="1">
    <citation type="submission" date="2014-09" db="EMBL/GenBank/DDBJ databases">
        <title>Draft genome sequence of an oleaginous Mucoromycotina fungus Mucor ambiguus NBRC6742.</title>
        <authorList>
            <person name="Takeda I."/>
            <person name="Yamane N."/>
            <person name="Morita T."/>
            <person name="Tamano K."/>
            <person name="Machida M."/>
            <person name="Baker S."/>
            <person name="Koike H."/>
        </authorList>
    </citation>
    <scope>NUCLEOTIDE SEQUENCE</scope>
    <source>
        <strain evidence="2">NBRC 6742</strain>
    </source>
</reference>
<keyword evidence="3" id="KW-1185">Reference proteome</keyword>
<dbReference type="Proteomes" id="UP000053815">
    <property type="component" value="Unassembled WGS sequence"/>
</dbReference>
<feature type="region of interest" description="Disordered" evidence="1">
    <location>
        <begin position="1"/>
        <end position="25"/>
    </location>
</feature>
<evidence type="ECO:0000313" key="2">
    <source>
        <dbReference type="EMBL" id="GAN01918.1"/>
    </source>
</evidence>
<dbReference type="AlphaFoldDB" id="A0A0C9MJ39"/>
<proteinExistence type="predicted"/>
<dbReference type="EMBL" id="DF836302">
    <property type="protein sequence ID" value="GAN01918.1"/>
    <property type="molecule type" value="Genomic_DNA"/>
</dbReference>
<organism evidence="2">
    <name type="scientific">Mucor ambiguus</name>
    <dbReference type="NCBI Taxonomy" id="91626"/>
    <lineage>
        <taxon>Eukaryota</taxon>
        <taxon>Fungi</taxon>
        <taxon>Fungi incertae sedis</taxon>
        <taxon>Mucoromycota</taxon>
        <taxon>Mucoromycotina</taxon>
        <taxon>Mucoromycetes</taxon>
        <taxon>Mucorales</taxon>
        <taxon>Mucorineae</taxon>
        <taxon>Mucoraceae</taxon>
        <taxon>Mucor</taxon>
    </lineage>
</organism>
<evidence type="ECO:0000313" key="3">
    <source>
        <dbReference type="Proteomes" id="UP000053815"/>
    </source>
</evidence>
<evidence type="ECO:0000256" key="1">
    <source>
        <dbReference type="SAM" id="MobiDB-lite"/>
    </source>
</evidence>
<gene>
    <name evidence="2" type="ORF">MAM1_0013d01355</name>
</gene>
<protein>
    <submittedName>
        <fullName evidence="2">Uncharacterized protein</fullName>
    </submittedName>
</protein>